<protein>
    <submittedName>
        <fullName evidence="2">Uncharacterized protein</fullName>
    </submittedName>
</protein>
<evidence type="ECO:0000313" key="3">
    <source>
        <dbReference type="Proteomes" id="UP000324222"/>
    </source>
</evidence>
<gene>
    <name evidence="2" type="ORF">E2C01_054965</name>
</gene>
<organism evidence="2 3">
    <name type="scientific">Portunus trituberculatus</name>
    <name type="common">Swimming crab</name>
    <name type="synonym">Neptunus trituberculatus</name>
    <dbReference type="NCBI Taxonomy" id="210409"/>
    <lineage>
        <taxon>Eukaryota</taxon>
        <taxon>Metazoa</taxon>
        <taxon>Ecdysozoa</taxon>
        <taxon>Arthropoda</taxon>
        <taxon>Crustacea</taxon>
        <taxon>Multicrustacea</taxon>
        <taxon>Malacostraca</taxon>
        <taxon>Eumalacostraca</taxon>
        <taxon>Eucarida</taxon>
        <taxon>Decapoda</taxon>
        <taxon>Pleocyemata</taxon>
        <taxon>Brachyura</taxon>
        <taxon>Eubrachyura</taxon>
        <taxon>Portunoidea</taxon>
        <taxon>Portunidae</taxon>
        <taxon>Portuninae</taxon>
        <taxon>Portunus</taxon>
    </lineage>
</organism>
<feature type="compositionally biased region" description="Polar residues" evidence="1">
    <location>
        <begin position="112"/>
        <end position="132"/>
    </location>
</feature>
<reference evidence="2 3" key="1">
    <citation type="submission" date="2019-05" db="EMBL/GenBank/DDBJ databases">
        <title>Another draft genome of Portunus trituberculatus and its Hox gene families provides insights of decapod evolution.</title>
        <authorList>
            <person name="Jeong J.-H."/>
            <person name="Song I."/>
            <person name="Kim S."/>
            <person name="Choi T."/>
            <person name="Kim D."/>
            <person name="Ryu S."/>
            <person name="Kim W."/>
        </authorList>
    </citation>
    <scope>NUCLEOTIDE SEQUENCE [LARGE SCALE GENOMIC DNA]</scope>
    <source>
        <tissue evidence="2">Muscle</tissue>
    </source>
</reference>
<evidence type="ECO:0000256" key="1">
    <source>
        <dbReference type="SAM" id="MobiDB-lite"/>
    </source>
</evidence>
<keyword evidence="3" id="KW-1185">Reference proteome</keyword>
<proteinExistence type="predicted"/>
<dbReference type="AlphaFoldDB" id="A0A5B7GU12"/>
<dbReference type="OrthoDB" id="6347579at2759"/>
<sequence>MGNVKAYNEDEEEFFICVSSFSTATPHLSQPSCPTTGTSATPAVFPPLQQRIATVTPVPPKTVPQPGVTQKLPATDSTQQVMVVVSALAAKVDSLSATVSGLSNEFATFKNQQHTVGSGTSPAAPTPISSEWCSAGPRKE</sequence>
<dbReference type="EMBL" id="VSRR010018024">
    <property type="protein sequence ID" value="MPC60905.1"/>
    <property type="molecule type" value="Genomic_DNA"/>
</dbReference>
<comment type="caution">
    <text evidence="2">The sequence shown here is derived from an EMBL/GenBank/DDBJ whole genome shotgun (WGS) entry which is preliminary data.</text>
</comment>
<evidence type="ECO:0000313" key="2">
    <source>
        <dbReference type="EMBL" id="MPC60905.1"/>
    </source>
</evidence>
<name>A0A5B7GU12_PORTR</name>
<dbReference type="Proteomes" id="UP000324222">
    <property type="component" value="Unassembled WGS sequence"/>
</dbReference>
<feature type="region of interest" description="Disordered" evidence="1">
    <location>
        <begin position="112"/>
        <end position="140"/>
    </location>
</feature>
<accession>A0A5B7GU12</accession>